<proteinExistence type="inferred from homology"/>
<evidence type="ECO:0000256" key="1">
    <source>
        <dbReference type="ARBA" id="ARBA00022490"/>
    </source>
</evidence>
<keyword evidence="5" id="KW-0969">Cilium</keyword>
<dbReference type="Gene3D" id="2.30.290.10">
    <property type="entry name" value="BH3618-like"/>
    <property type="match status" value="1"/>
</dbReference>
<dbReference type="HAMAP" id="MF_01185">
    <property type="entry name" value="FliW"/>
    <property type="match status" value="1"/>
</dbReference>
<keyword evidence="6" id="KW-1185">Reference proteome</keyword>
<evidence type="ECO:0000256" key="3">
    <source>
        <dbReference type="ARBA" id="ARBA00022845"/>
    </source>
</evidence>
<keyword evidence="1 4" id="KW-0963">Cytoplasm</keyword>
<keyword evidence="4" id="KW-0143">Chaperone</keyword>
<comment type="similarity">
    <text evidence="4">Belongs to the FliW family.</text>
</comment>
<organism evidence="5 6">
    <name type="scientific">Tissierella creatinophila DSM 6911</name>
    <dbReference type="NCBI Taxonomy" id="1123403"/>
    <lineage>
        <taxon>Bacteria</taxon>
        <taxon>Bacillati</taxon>
        <taxon>Bacillota</taxon>
        <taxon>Tissierellia</taxon>
        <taxon>Tissierellales</taxon>
        <taxon>Tissierellaceae</taxon>
        <taxon>Tissierella</taxon>
    </lineage>
</organism>
<evidence type="ECO:0000313" key="6">
    <source>
        <dbReference type="Proteomes" id="UP000186112"/>
    </source>
</evidence>
<dbReference type="PANTHER" id="PTHR39190:SF1">
    <property type="entry name" value="FLAGELLAR ASSEMBLY FACTOR FLIW"/>
    <property type="match status" value="1"/>
</dbReference>
<evidence type="ECO:0000313" key="5">
    <source>
        <dbReference type="EMBL" id="OLS01541.1"/>
    </source>
</evidence>
<dbReference type="InterPro" id="IPR024046">
    <property type="entry name" value="Flagellar_assmbl_FliW_dom_sf"/>
</dbReference>
<keyword evidence="5" id="KW-0282">Flagellum</keyword>
<dbReference type="PANTHER" id="PTHR39190">
    <property type="entry name" value="FLAGELLAR ASSEMBLY FACTOR FLIW"/>
    <property type="match status" value="1"/>
</dbReference>
<dbReference type="InterPro" id="IPR003775">
    <property type="entry name" value="Flagellar_assembly_factor_FliW"/>
</dbReference>
<sequence>MEINTKYLGKVNIDKESILSFPNGLLGLKDSQNFVTINMEDMPHFKFLQDIENPNISFLTINPWEFFPDYDIELPDSSLENININPKGENLMEIYAIVTLNKEFKKSTANLLAPVVINLKEKKGKQFVLNNSPYTTKHPLFKEGE</sequence>
<comment type="caution">
    <text evidence="5">The sequence shown here is derived from an EMBL/GenBank/DDBJ whole genome shotgun (WGS) entry which is preliminary data.</text>
</comment>
<comment type="subcellular location">
    <subcellularLocation>
        <location evidence="4">Cytoplasm</location>
    </subcellularLocation>
</comment>
<keyword evidence="5" id="KW-0966">Cell projection</keyword>
<comment type="subunit">
    <text evidence="4">Interacts with translational regulator CsrA and flagellin(s).</text>
</comment>
<dbReference type="EMBL" id="LTDM01000066">
    <property type="protein sequence ID" value="OLS01541.1"/>
    <property type="molecule type" value="Genomic_DNA"/>
</dbReference>
<comment type="function">
    <text evidence="4">Acts as an anti-CsrA protein, binds CsrA and prevents it from repressing translation of its target genes, one of which is flagellin. Binds to flagellin and participates in the assembly of the flagellum.</text>
</comment>
<evidence type="ECO:0000256" key="4">
    <source>
        <dbReference type="HAMAP-Rule" id="MF_01185"/>
    </source>
</evidence>
<dbReference type="GO" id="GO:0044780">
    <property type="term" value="P:bacterial-type flagellum assembly"/>
    <property type="evidence" value="ECO:0007669"/>
    <property type="project" value="UniProtKB-UniRule"/>
</dbReference>
<dbReference type="Pfam" id="PF02623">
    <property type="entry name" value="FliW"/>
    <property type="match status" value="1"/>
</dbReference>
<dbReference type="RefSeq" id="WP_075728727.1">
    <property type="nucleotide sequence ID" value="NZ_LTDM01000066.1"/>
</dbReference>
<dbReference type="SUPFAM" id="SSF141457">
    <property type="entry name" value="BH3618-like"/>
    <property type="match status" value="1"/>
</dbReference>
<dbReference type="Proteomes" id="UP000186112">
    <property type="component" value="Unassembled WGS sequence"/>
</dbReference>
<reference evidence="5 6" key="1">
    <citation type="submission" date="2016-02" db="EMBL/GenBank/DDBJ databases">
        <title>Genome sequence of Tissierella creatinophila DSM 6911.</title>
        <authorList>
            <person name="Poehlein A."/>
            <person name="Daniel R."/>
        </authorList>
    </citation>
    <scope>NUCLEOTIDE SEQUENCE [LARGE SCALE GENOMIC DNA]</scope>
    <source>
        <strain evidence="5 6">DSM 6911</strain>
    </source>
</reference>
<name>A0A1U7M2M3_TISCR</name>
<dbReference type="OrthoDB" id="9801235at2"/>
<gene>
    <name evidence="4 5" type="primary">fliW</name>
    <name evidence="5" type="ORF">TICRE_25800</name>
</gene>
<dbReference type="GO" id="GO:0006417">
    <property type="term" value="P:regulation of translation"/>
    <property type="evidence" value="ECO:0007669"/>
    <property type="project" value="UniProtKB-KW"/>
</dbReference>
<evidence type="ECO:0000256" key="2">
    <source>
        <dbReference type="ARBA" id="ARBA00022795"/>
    </source>
</evidence>
<keyword evidence="2 4" id="KW-1005">Bacterial flagellum biogenesis</keyword>
<keyword evidence="3 4" id="KW-0810">Translation regulation</keyword>
<dbReference type="AlphaFoldDB" id="A0A1U7M2M3"/>
<dbReference type="GO" id="GO:0005737">
    <property type="term" value="C:cytoplasm"/>
    <property type="evidence" value="ECO:0007669"/>
    <property type="project" value="UniProtKB-SubCell"/>
</dbReference>
<accession>A0A1U7M2M3</accession>
<protein>
    <recommendedName>
        <fullName evidence="4">Flagellar assembly factor FliW</fullName>
    </recommendedName>
</protein>